<dbReference type="EMBL" id="JAAMPI010001198">
    <property type="protein sequence ID" value="KAF4626217.1"/>
    <property type="molecule type" value="Genomic_DNA"/>
</dbReference>
<accession>A0A8H4VXU6</accession>
<gene>
    <name evidence="1" type="ORF">G7Y89_g11944</name>
</gene>
<evidence type="ECO:0000313" key="2">
    <source>
        <dbReference type="Proteomes" id="UP000566819"/>
    </source>
</evidence>
<proteinExistence type="predicted"/>
<dbReference type="Proteomes" id="UP000566819">
    <property type="component" value="Unassembled WGS sequence"/>
</dbReference>
<sequence>MEKILRRVWPCIYEACVAFPDGYHRFQMNMISLYQPSDNLTLHYDLFNELRSRNELIITTESDFNIRDLKIVFEHDEQRILTLIEEVLVERTESDCSSDSLDRNPEYTLIYLNYEEICSDIHAILISNPVKDLYYYVAYHLYWRGFTVIVMCKAENVIEDVVRWLPPRFARYEKHA</sequence>
<evidence type="ECO:0000313" key="1">
    <source>
        <dbReference type="EMBL" id="KAF4626217.1"/>
    </source>
</evidence>
<reference evidence="1 2" key="1">
    <citation type="submission" date="2020-03" db="EMBL/GenBank/DDBJ databases">
        <title>Draft Genome Sequence of Cudoniella acicularis.</title>
        <authorList>
            <person name="Buettner E."/>
            <person name="Kellner H."/>
        </authorList>
    </citation>
    <scope>NUCLEOTIDE SEQUENCE [LARGE SCALE GENOMIC DNA]</scope>
    <source>
        <strain evidence="1 2">DSM 108380</strain>
    </source>
</reference>
<comment type="caution">
    <text evidence="1">The sequence shown here is derived from an EMBL/GenBank/DDBJ whole genome shotgun (WGS) entry which is preliminary data.</text>
</comment>
<name>A0A8H4VXU6_9HELO</name>
<dbReference type="AlphaFoldDB" id="A0A8H4VXU6"/>
<organism evidence="1 2">
    <name type="scientific">Cudoniella acicularis</name>
    <dbReference type="NCBI Taxonomy" id="354080"/>
    <lineage>
        <taxon>Eukaryota</taxon>
        <taxon>Fungi</taxon>
        <taxon>Dikarya</taxon>
        <taxon>Ascomycota</taxon>
        <taxon>Pezizomycotina</taxon>
        <taxon>Leotiomycetes</taxon>
        <taxon>Helotiales</taxon>
        <taxon>Tricladiaceae</taxon>
        <taxon>Cudoniella</taxon>
    </lineage>
</organism>
<protein>
    <submittedName>
        <fullName evidence="1">Uncharacterized protein</fullName>
    </submittedName>
</protein>
<keyword evidence="2" id="KW-1185">Reference proteome</keyword>